<feature type="transmembrane region" description="Helical" evidence="8">
    <location>
        <begin position="109"/>
        <end position="126"/>
    </location>
</feature>
<keyword evidence="7 8" id="KW-0472">Membrane</keyword>
<feature type="transmembrane region" description="Helical" evidence="8">
    <location>
        <begin position="133"/>
        <end position="149"/>
    </location>
</feature>
<dbReference type="AlphaFoldDB" id="A0A517XLD2"/>
<dbReference type="Proteomes" id="UP000319576">
    <property type="component" value="Chromosome"/>
</dbReference>
<evidence type="ECO:0000256" key="7">
    <source>
        <dbReference type="ARBA" id="ARBA00023136"/>
    </source>
</evidence>
<feature type="transmembrane region" description="Helical" evidence="8">
    <location>
        <begin position="274"/>
        <end position="293"/>
    </location>
</feature>
<evidence type="ECO:0000259" key="9">
    <source>
        <dbReference type="Pfam" id="PF00892"/>
    </source>
</evidence>
<accession>A0A517XLD2</accession>
<gene>
    <name evidence="10" type="ORF">ETAA1_02060</name>
</gene>
<keyword evidence="5 8" id="KW-0812">Transmembrane</keyword>
<evidence type="ECO:0000256" key="6">
    <source>
        <dbReference type="ARBA" id="ARBA00022989"/>
    </source>
</evidence>
<dbReference type="InterPro" id="IPR004626">
    <property type="entry name" value="RarD"/>
</dbReference>
<dbReference type="PANTHER" id="PTHR22911">
    <property type="entry name" value="ACYL-MALONYL CONDENSING ENZYME-RELATED"/>
    <property type="match status" value="1"/>
</dbReference>
<evidence type="ECO:0000256" key="2">
    <source>
        <dbReference type="ARBA" id="ARBA00007362"/>
    </source>
</evidence>
<evidence type="ECO:0000256" key="4">
    <source>
        <dbReference type="ARBA" id="ARBA00022475"/>
    </source>
</evidence>
<keyword evidence="6 8" id="KW-1133">Transmembrane helix</keyword>
<evidence type="ECO:0000256" key="3">
    <source>
        <dbReference type="ARBA" id="ARBA00022448"/>
    </source>
</evidence>
<reference evidence="10 11" key="1">
    <citation type="submission" date="2019-02" db="EMBL/GenBank/DDBJ databases">
        <title>Deep-cultivation of Planctomycetes and their phenomic and genomic characterization uncovers novel biology.</title>
        <authorList>
            <person name="Wiegand S."/>
            <person name="Jogler M."/>
            <person name="Boedeker C."/>
            <person name="Pinto D."/>
            <person name="Vollmers J."/>
            <person name="Rivas-Marin E."/>
            <person name="Kohn T."/>
            <person name="Peeters S.H."/>
            <person name="Heuer A."/>
            <person name="Rast P."/>
            <person name="Oberbeckmann S."/>
            <person name="Bunk B."/>
            <person name="Jeske O."/>
            <person name="Meyerdierks A."/>
            <person name="Storesund J.E."/>
            <person name="Kallscheuer N."/>
            <person name="Luecker S."/>
            <person name="Lage O.M."/>
            <person name="Pohl T."/>
            <person name="Merkel B.J."/>
            <person name="Hornburger P."/>
            <person name="Mueller R.-W."/>
            <person name="Bruemmer F."/>
            <person name="Labrenz M."/>
            <person name="Spormann A.M."/>
            <person name="Op den Camp H."/>
            <person name="Overmann J."/>
            <person name="Amann R."/>
            <person name="Jetten M.S.M."/>
            <person name="Mascher T."/>
            <person name="Medema M.H."/>
            <person name="Devos D.P."/>
            <person name="Kaster A.-K."/>
            <person name="Ovreas L."/>
            <person name="Rohde M."/>
            <person name="Galperin M.Y."/>
            <person name="Jogler C."/>
        </authorList>
    </citation>
    <scope>NUCLEOTIDE SEQUENCE [LARGE SCALE GENOMIC DNA]</scope>
    <source>
        <strain evidence="10 11">ETA_A1</strain>
    </source>
</reference>
<keyword evidence="3" id="KW-0813">Transport</keyword>
<proteinExistence type="inferred from homology"/>
<feature type="transmembrane region" description="Helical" evidence="8">
    <location>
        <begin position="241"/>
        <end position="262"/>
    </location>
</feature>
<feature type="transmembrane region" description="Helical" evidence="8">
    <location>
        <begin position="44"/>
        <end position="65"/>
    </location>
</feature>
<comment type="similarity">
    <text evidence="2">Belongs to the EamA transporter family.</text>
</comment>
<keyword evidence="11" id="KW-1185">Reference proteome</keyword>
<dbReference type="EMBL" id="CP036273">
    <property type="protein sequence ID" value="QDU18321.1"/>
    <property type="molecule type" value="Genomic_DNA"/>
</dbReference>
<dbReference type="NCBIfam" id="TIGR00688">
    <property type="entry name" value="rarD"/>
    <property type="match status" value="1"/>
</dbReference>
<dbReference type="RefSeq" id="WP_145233515.1">
    <property type="nucleotide sequence ID" value="NZ_CP036273.1"/>
</dbReference>
<feature type="transmembrane region" description="Helical" evidence="8">
    <location>
        <begin position="155"/>
        <end position="172"/>
    </location>
</feature>
<dbReference type="SUPFAM" id="SSF103481">
    <property type="entry name" value="Multidrug resistance efflux transporter EmrE"/>
    <property type="match status" value="2"/>
</dbReference>
<evidence type="ECO:0000256" key="8">
    <source>
        <dbReference type="SAM" id="Phobius"/>
    </source>
</evidence>
<comment type="subcellular location">
    <subcellularLocation>
        <location evidence="1">Cell membrane</location>
        <topology evidence="1">Multi-pass membrane protein</topology>
    </subcellularLocation>
</comment>
<evidence type="ECO:0000256" key="5">
    <source>
        <dbReference type="ARBA" id="ARBA00022692"/>
    </source>
</evidence>
<feature type="transmembrane region" description="Helical" evidence="8">
    <location>
        <begin position="77"/>
        <end position="97"/>
    </location>
</feature>
<evidence type="ECO:0000256" key="1">
    <source>
        <dbReference type="ARBA" id="ARBA00004651"/>
    </source>
</evidence>
<feature type="transmembrane region" description="Helical" evidence="8">
    <location>
        <begin position="184"/>
        <end position="204"/>
    </location>
</feature>
<feature type="transmembrane region" description="Helical" evidence="8">
    <location>
        <begin position="210"/>
        <end position="234"/>
    </location>
</feature>
<sequence length="329" mass="35034">MDDANGARFRAGLGYGLAAYTLWGLVPLYFSALKHAGVPALEILAHRIAWSLPVLMLLTACAGGFADLGRVFRSRKLVLTLLASSLFLAVNWLLYIYATVTGRVTEASLGYYMMPLVNAALATTVLGERLRPLHYPALALVALGVAIPFVAAGTFTWLAVLLPVSFGVYGLIRKRVAVESVTGLTVESLLMLPLSLGYLVYLSAAGENHFAGVGTTNALLAVSGVVTVTPLLLFTLSIRRLPLLAVSFIQFVSPTVQMLLAVTVLGETLTPDRVAAFVCVWVAVAVFVGDAVWQARESRRAARVSGLLGTVVSRAKKQPAHAGRSPVTR</sequence>
<keyword evidence="4" id="KW-1003">Cell membrane</keyword>
<dbReference type="GO" id="GO:0005886">
    <property type="term" value="C:plasma membrane"/>
    <property type="evidence" value="ECO:0007669"/>
    <property type="project" value="UniProtKB-SubCell"/>
</dbReference>
<dbReference type="Pfam" id="PF00892">
    <property type="entry name" value="EamA"/>
    <property type="match status" value="1"/>
</dbReference>
<dbReference type="OrthoDB" id="369870at2"/>
<organism evidence="10 11">
    <name type="scientific">Urbifossiella limnaea</name>
    <dbReference type="NCBI Taxonomy" id="2528023"/>
    <lineage>
        <taxon>Bacteria</taxon>
        <taxon>Pseudomonadati</taxon>
        <taxon>Planctomycetota</taxon>
        <taxon>Planctomycetia</taxon>
        <taxon>Gemmatales</taxon>
        <taxon>Gemmataceae</taxon>
        <taxon>Urbifossiella</taxon>
    </lineage>
</organism>
<protein>
    <submittedName>
        <fullName evidence="10">EamA-like transporter family protein</fullName>
    </submittedName>
</protein>
<feature type="transmembrane region" description="Helical" evidence="8">
    <location>
        <begin position="12"/>
        <end position="32"/>
    </location>
</feature>
<name>A0A517XLD2_9BACT</name>
<dbReference type="PANTHER" id="PTHR22911:SF137">
    <property type="entry name" value="SOLUTE CARRIER FAMILY 35 MEMBER G2-RELATED"/>
    <property type="match status" value="1"/>
</dbReference>
<dbReference type="InterPro" id="IPR037185">
    <property type="entry name" value="EmrE-like"/>
</dbReference>
<dbReference type="KEGG" id="uli:ETAA1_02060"/>
<dbReference type="InterPro" id="IPR000620">
    <property type="entry name" value="EamA_dom"/>
</dbReference>
<evidence type="ECO:0000313" key="10">
    <source>
        <dbReference type="EMBL" id="QDU18321.1"/>
    </source>
</evidence>
<feature type="domain" description="EamA" evidence="9">
    <location>
        <begin position="12"/>
        <end position="147"/>
    </location>
</feature>
<evidence type="ECO:0000313" key="11">
    <source>
        <dbReference type="Proteomes" id="UP000319576"/>
    </source>
</evidence>